<keyword evidence="3" id="KW-0378">Hydrolase</keyword>
<feature type="domain" description="D-alanyl-D-alanine carboxypeptidase-like core" evidence="2">
    <location>
        <begin position="74"/>
        <end position="214"/>
    </location>
</feature>
<keyword evidence="3" id="KW-0121">Carboxypeptidase</keyword>
<evidence type="ECO:0000259" key="2">
    <source>
        <dbReference type="Pfam" id="PF02557"/>
    </source>
</evidence>
<dbReference type="InterPro" id="IPR009045">
    <property type="entry name" value="Zn_M74/Hedgehog-like"/>
</dbReference>
<keyword evidence="4" id="KW-1185">Reference proteome</keyword>
<organism evidence="3 4">
    <name type="scientific">Paucilactobacillus wasatchensis</name>
    <dbReference type="NCBI Taxonomy" id="1335616"/>
    <lineage>
        <taxon>Bacteria</taxon>
        <taxon>Bacillati</taxon>
        <taxon>Bacillota</taxon>
        <taxon>Bacilli</taxon>
        <taxon>Lactobacillales</taxon>
        <taxon>Lactobacillaceae</taxon>
        <taxon>Paucilactobacillus</taxon>
    </lineage>
</organism>
<dbReference type="OrthoDB" id="9792074at2"/>
<comment type="caution">
    <text evidence="3">The sequence shown here is derived from an EMBL/GenBank/DDBJ whole genome shotgun (WGS) entry which is preliminary data.</text>
</comment>
<dbReference type="PANTHER" id="PTHR34385">
    <property type="entry name" value="D-ALANYL-D-ALANINE CARBOXYPEPTIDASE"/>
    <property type="match status" value="1"/>
</dbReference>
<dbReference type="RefSeq" id="WP_052497797.1">
    <property type="nucleotide sequence ID" value="NZ_AWTT01000021.1"/>
</dbReference>
<evidence type="ECO:0000313" key="3">
    <source>
        <dbReference type="EMBL" id="KIS03374.1"/>
    </source>
</evidence>
<keyword evidence="3" id="KW-0645">Protease</keyword>
<gene>
    <name evidence="3" type="primary">dac</name>
    <name evidence="3" type="ORF">WDC_1008</name>
</gene>
<sequence length="236" mass="25888">MNWKKITAIVAAGTMMLLLAACGTTSTNKTSSNKTTAQVPSSAKKSDWNLKVVNIKHQVNAKFVPTLTTVDNSQQLDSRVVASYNKMKAAAKAGAKLVAGSGYRSYEHQEGVMTRNVQEREAKGMSAAAAKKDALKTINPAGSSEHQTGLAMDFVTPAENAAGSDVTQAFAKTAQGKWLKKNSWKYGWVLRYPKNGKSSTYIDYESWHFRYVGKANAKYMHQQHLTLEQYVAKLSK</sequence>
<keyword evidence="1" id="KW-0732">Signal</keyword>
<feature type="chain" id="PRO_5038357349" evidence="1">
    <location>
        <begin position="21"/>
        <end position="236"/>
    </location>
</feature>
<reference evidence="3 4" key="1">
    <citation type="submission" date="2013-08" db="EMBL/GenBank/DDBJ databases">
        <title>Lactobacillus wasatchii sp. WDC04, a late gas producing bacteria isolated from aged chedder cheese.</title>
        <authorList>
            <person name="Oberg C.J."/>
            <person name="Culumber M."/>
            <person name="McMahon D.J."/>
            <person name="Broadbent J.R."/>
            <person name="Oberg T.S."/>
            <person name="Ortaki F."/>
        </authorList>
    </citation>
    <scope>NUCLEOTIDE SEQUENCE [LARGE SCALE GENOMIC DNA]</scope>
    <source>
        <strain evidence="3 4">WDC04</strain>
    </source>
</reference>
<dbReference type="InterPro" id="IPR003709">
    <property type="entry name" value="VanY-like_core_dom"/>
</dbReference>
<dbReference type="InterPro" id="IPR058193">
    <property type="entry name" value="VanY/YodJ_core_dom"/>
</dbReference>
<dbReference type="SUPFAM" id="SSF55166">
    <property type="entry name" value="Hedgehog/DD-peptidase"/>
    <property type="match status" value="1"/>
</dbReference>
<dbReference type="GO" id="GO:0009002">
    <property type="term" value="F:serine-type D-Ala-D-Ala carboxypeptidase activity"/>
    <property type="evidence" value="ECO:0007669"/>
    <property type="project" value="UniProtKB-EC"/>
</dbReference>
<evidence type="ECO:0000256" key="1">
    <source>
        <dbReference type="SAM" id="SignalP"/>
    </source>
</evidence>
<proteinExistence type="predicted"/>
<evidence type="ECO:0000313" key="4">
    <source>
        <dbReference type="Proteomes" id="UP000032279"/>
    </source>
</evidence>
<dbReference type="EMBL" id="AWTT01000021">
    <property type="protein sequence ID" value="KIS03374.1"/>
    <property type="molecule type" value="Genomic_DNA"/>
</dbReference>
<dbReference type="EC" id="3.4.16.4" evidence="3"/>
<dbReference type="CDD" id="cd14852">
    <property type="entry name" value="LD-carboxypeptidase"/>
    <property type="match status" value="1"/>
</dbReference>
<dbReference type="PROSITE" id="PS51257">
    <property type="entry name" value="PROKAR_LIPOPROTEIN"/>
    <property type="match status" value="1"/>
</dbReference>
<dbReference type="PATRIC" id="fig|1335616.4.peg.1013"/>
<dbReference type="STRING" id="1335616.WDC_1008"/>
<dbReference type="Pfam" id="PF02557">
    <property type="entry name" value="VanY"/>
    <property type="match status" value="1"/>
</dbReference>
<dbReference type="GO" id="GO:0006508">
    <property type="term" value="P:proteolysis"/>
    <property type="evidence" value="ECO:0007669"/>
    <property type="project" value="InterPro"/>
</dbReference>
<dbReference type="AlphaFoldDB" id="A0A0D0YVS0"/>
<protein>
    <submittedName>
        <fullName evidence="3">D-alanyl-D-alanine carboxypeptidase</fullName>
        <ecNumber evidence="3">3.4.16.4</ecNumber>
    </submittedName>
</protein>
<dbReference type="InterPro" id="IPR052179">
    <property type="entry name" value="DD-CPase-like"/>
</dbReference>
<dbReference type="Proteomes" id="UP000032279">
    <property type="component" value="Unassembled WGS sequence"/>
</dbReference>
<dbReference type="PANTHER" id="PTHR34385:SF1">
    <property type="entry name" value="PEPTIDOGLYCAN L-ALANYL-D-GLUTAMATE ENDOPEPTIDASE CWLK"/>
    <property type="match status" value="1"/>
</dbReference>
<dbReference type="Gene3D" id="3.30.1380.10">
    <property type="match status" value="1"/>
</dbReference>
<name>A0A0D0YVS0_9LACO</name>
<feature type="signal peptide" evidence="1">
    <location>
        <begin position="1"/>
        <end position="20"/>
    </location>
</feature>
<accession>A0A0D0YVS0</accession>